<feature type="coiled-coil region" evidence="1">
    <location>
        <begin position="265"/>
        <end position="292"/>
    </location>
</feature>
<dbReference type="AlphaFoldDB" id="A0A7R9BWW9"/>
<dbReference type="Proteomes" id="UP000678499">
    <property type="component" value="Unassembled WGS sequence"/>
</dbReference>
<protein>
    <submittedName>
        <fullName evidence="2">Uncharacterized protein</fullName>
    </submittedName>
</protein>
<name>A0A7R9BWW9_9CRUS</name>
<dbReference type="EMBL" id="OA885576">
    <property type="protein sequence ID" value="CAD7282160.1"/>
    <property type="molecule type" value="Genomic_DNA"/>
</dbReference>
<organism evidence="2">
    <name type="scientific">Notodromas monacha</name>
    <dbReference type="NCBI Taxonomy" id="399045"/>
    <lineage>
        <taxon>Eukaryota</taxon>
        <taxon>Metazoa</taxon>
        <taxon>Ecdysozoa</taxon>
        <taxon>Arthropoda</taxon>
        <taxon>Crustacea</taxon>
        <taxon>Oligostraca</taxon>
        <taxon>Ostracoda</taxon>
        <taxon>Podocopa</taxon>
        <taxon>Podocopida</taxon>
        <taxon>Cypridocopina</taxon>
        <taxon>Cypridoidea</taxon>
        <taxon>Cyprididae</taxon>
        <taxon>Notodromas</taxon>
    </lineage>
</organism>
<evidence type="ECO:0000313" key="2">
    <source>
        <dbReference type="EMBL" id="CAD7282160.1"/>
    </source>
</evidence>
<keyword evidence="1" id="KW-0175">Coiled coil</keyword>
<evidence type="ECO:0000256" key="1">
    <source>
        <dbReference type="SAM" id="Coils"/>
    </source>
</evidence>
<proteinExistence type="predicted"/>
<accession>A0A7R9BWW9</accession>
<keyword evidence="3" id="KW-1185">Reference proteome</keyword>
<evidence type="ECO:0000313" key="3">
    <source>
        <dbReference type="Proteomes" id="UP000678499"/>
    </source>
</evidence>
<gene>
    <name evidence="2" type="ORF">NMOB1V02_LOCUS9790</name>
</gene>
<reference evidence="2" key="1">
    <citation type="submission" date="2020-11" db="EMBL/GenBank/DDBJ databases">
        <authorList>
            <person name="Tran Van P."/>
        </authorList>
    </citation>
    <scope>NUCLEOTIDE SEQUENCE</scope>
</reference>
<sequence>MYWLPDHLHNLIHTWSWTWDPKKSKYSGIVASDMDEDGKVTYNSREPAYEEAMPIFLAVTILDGGIVPINWVSSDGKRVMFPKPKESDGDKPPASKNRRIFAEKFYTDYQIIDPEEMEEYLIGNIWCGGNLSAAGPSNKVFKTSTPKRSEAAVHSLYNTNPCSSFVQEHTIVGQVSNNSNVTFTGVCNSSNDEAFEEVVLRSFTILSDDKNNSDFQDSAASQELQDESNEISYMDLLGPPPQFANEGPGQPEKNNDEEGAHTQILTKMAHELREMKCKVENMERNQATFQASIAATLFIQWSWGSTYPYKRGKNYYNLIPSCLIPALDKKLLLHYLFQVKKELFQSGSGMRVVLKTLFYPRMSLQIYCCNRHTLQGNARKSREPTIIRTIEERDQQLWTPIQDDAKRQDYDYEPLHLEKRLINENLRIPLNKLVGFMALMEEVWNKFPTRKETNPDGKLKDIGLREKINHTLRSIRSVERINRDNRRRKLGEIPPNTKVSYPSVTPKAVYVGNTEDERESILSEWYGRPDHVDYDLKAFNDFDEADDELC</sequence>
<dbReference type="EMBL" id="CAJPEX010003539">
    <property type="protein sequence ID" value="CAG0922312.1"/>
    <property type="molecule type" value="Genomic_DNA"/>
</dbReference>